<dbReference type="PANTHER" id="PTHR10815">
    <property type="entry name" value="METHYLATED-DNA--PROTEIN-CYSTEINE METHYLTRANSFERASE"/>
    <property type="match status" value="1"/>
</dbReference>
<gene>
    <name evidence="10" type="ORF">DXA39_07765</name>
</gene>
<dbReference type="EC" id="2.1.1.63" evidence="3"/>
<dbReference type="RefSeq" id="WP_117522189.1">
    <property type="nucleotide sequence ID" value="NZ_QVEU01000008.1"/>
</dbReference>
<dbReference type="InterPro" id="IPR036217">
    <property type="entry name" value="MethylDNA_cys_MeTrfase_DNAb"/>
</dbReference>
<dbReference type="NCBIfam" id="TIGR00589">
    <property type="entry name" value="ogt"/>
    <property type="match status" value="1"/>
</dbReference>
<protein>
    <recommendedName>
        <fullName evidence="3">methylated-DNA--[protein]-cysteine S-methyltransferase</fullName>
        <ecNumber evidence="3">2.1.1.63</ecNumber>
    </recommendedName>
</protein>
<dbReference type="GO" id="GO:0006281">
    <property type="term" value="P:DNA repair"/>
    <property type="evidence" value="ECO:0007669"/>
    <property type="project" value="UniProtKB-KW"/>
</dbReference>
<keyword evidence="4 10" id="KW-0489">Methyltransferase</keyword>
<keyword evidence="7" id="KW-0234">DNA repair</keyword>
<evidence type="ECO:0000256" key="2">
    <source>
        <dbReference type="ARBA" id="ARBA00008711"/>
    </source>
</evidence>
<comment type="catalytic activity">
    <reaction evidence="1">
        <text>a 4-O-methyl-thymidine in DNA + L-cysteinyl-[protein] = a thymidine in DNA + S-methyl-L-cysteinyl-[protein]</text>
        <dbReference type="Rhea" id="RHEA:53428"/>
        <dbReference type="Rhea" id="RHEA-COMP:10131"/>
        <dbReference type="Rhea" id="RHEA-COMP:10132"/>
        <dbReference type="Rhea" id="RHEA-COMP:13555"/>
        <dbReference type="Rhea" id="RHEA-COMP:13556"/>
        <dbReference type="ChEBI" id="CHEBI:29950"/>
        <dbReference type="ChEBI" id="CHEBI:82612"/>
        <dbReference type="ChEBI" id="CHEBI:137386"/>
        <dbReference type="ChEBI" id="CHEBI:137387"/>
        <dbReference type="EC" id="2.1.1.63"/>
    </reaction>
</comment>
<dbReference type="InterPro" id="IPR001497">
    <property type="entry name" value="MethylDNA_cys_MeTrfase_AS"/>
</dbReference>
<evidence type="ECO:0000256" key="4">
    <source>
        <dbReference type="ARBA" id="ARBA00022603"/>
    </source>
</evidence>
<dbReference type="GO" id="GO:0032259">
    <property type="term" value="P:methylation"/>
    <property type="evidence" value="ECO:0007669"/>
    <property type="project" value="UniProtKB-KW"/>
</dbReference>
<comment type="similarity">
    <text evidence="2">Belongs to the MGMT family.</text>
</comment>
<evidence type="ECO:0000259" key="9">
    <source>
        <dbReference type="Pfam" id="PF01035"/>
    </source>
</evidence>
<evidence type="ECO:0000256" key="5">
    <source>
        <dbReference type="ARBA" id="ARBA00022679"/>
    </source>
</evidence>
<keyword evidence="5 10" id="KW-0808">Transferase</keyword>
<comment type="caution">
    <text evidence="10">The sequence shown here is derived from an EMBL/GenBank/DDBJ whole genome shotgun (WGS) entry which is preliminary data.</text>
</comment>
<dbReference type="EMBL" id="QVEU01000008">
    <property type="protein sequence ID" value="RGB74936.1"/>
    <property type="molecule type" value="Genomic_DNA"/>
</dbReference>
<dbReference type="FunFam" id="1.10.10.10:FF:000214">
    <property type="entry name" value="Methylated-DNA--protein-cysteine methyltransferase"/>
    <property type="match status" value="1"/>
</dbReference>
<keyword evidence="11" id="KW-1185">Reference proteome</keyword>
<reference evidence="10 11" key="1">
    <citation type="submission" date="2018-08" db="EMBL/GenBank/DDBJ databases">
        <title>A genome reference for cultivated species of the human gut microbiota.</title>
        <authorList>
            <person name="Zou Y."/>
            <person name="Xue W."/>
            <person name="Luo G."/>
        </authorList>
    </citation>
    <scope>NUCLEOTIDE SEQUENCE [LARGE SCALE GENOMIC DNA]</scope>
    <source>
        <strain evidence="10 11">OF01-3</strain>
    </source>
</reference>
<dbReference type="InterPro" id="IPR014048">
    <property type="entry name" value="MethylDNA_cys_MeTrfase_DNA-bd"/>
</dbReference>
<accession>A0A3E2TG74</accession>
<keyword evidence="6" id="KW-0227">DNA damage</keyword>
<dbReference type="Proteomes" id="UP000261011">
    <property type="component" value="Unassembled WGS sequence"/>
</dbReference>
<evidence type="ECO:0000256" key="6">
    <source>
        <dbReference type="ARBA" id="ARBA00022763"/>
    </source>
</evidence>
<dbReference type="OrthoDB" id="9802228at2"/>
<evidence type="ECO:0000256" key="8">
    <source>
        <dbReference type="ARBA" id="ARBA00049348"/>
    </source>
</evidence>
<evidence type="ECO:0000313" key="10">
    <source>
        <dbReference type="EMBL" id="RGB74936.1"/>
    </source>
</evidence>
<dbReference type="PROSITE" id="PS00374">
    <property type="entry name" value="MGMT"/>
    <property type="match status" value="1"/>
</dbReference>
<feature type="domain" description="Methylated-DNA-[protein]-cysteine S-methyltransferase DNA binding" evidence="9">
    <location>
        <begin position="71"/>
        <end position="150"/>
    </location>
</feature>
<name>A0A3E2TG74_9FIRM</name>
<dbReference type="PANTHER" id="PTHR10815:SF5">
    <property type="entry name" value="METHYLATED-DNA--PROTEIN-CYSTEINE METHYLTRANSFERASE"/>
    <property type="match status" value="1"/>
</dbReference>
<dbReference type="SUPFAM" id="SSF46767">
    <property type="entry name" value="Methylated DNA-protein cysteine methyltransferase, C-terminal domain"/>
    <property type="match status" value="1"/>
</dbReference>
<evidence type="ECO:0000313" key="11">
    <source>
        <dbReference type="Proteomes" id="UP000261011"/>
    </source>
</evidence>
<evidence type="ECO:0000256" key="3">
    <source>
        <dbReference type="ARBA" id="ARBA00011918"/>
    </source>
</evidence>
<evidence type="ECO:0000256" key="1">
    <source>
        <dbReference type="ARBA" id="ARBA00001286"/>
    </source>
</evidence>
<dbReference type="GO" id="GO:0003908">
    <property type="term" value="F:methylated-DNA-[protein]-cysteine S-methyltransferase activity"/>
    <property type="evidence" value="ECO:0007669"/>
    <property type="project" value="UniProtKB-EC"/>
</dbReference>
<comment type="catalytic activity">
    <reaction evidence="8">
        <text>a 6-O-methyl-2'-deoxyguanosine in DNA + L-cysteinyl-[protein] = S-methyl-L-cysteinyl-[protein] + a 2'-deoxyguanosine in DNA</text>
        <dbReference type="Rhea" id="RHEA:24000"/>
        <dbReference type="Rhea" id="RHEA-COMP:10131"/>
        <dbReference type="Rhea" id="RHEA-COMP:10132"/>
        <dbReference type="Rhea" id="RHEA-COMP:11367"/>
        <dbReference type="Rhea" id="RHEA-COMP:11368"/>
        <dbReference type="ChEBI" id="CHEBI:29950"/>
        <dbReference type="ChEBI" id="CHEBI:82612"/>
        <dbReference type="ChEBI" id="CHEBI:85445"/>
        <dbReference type="ChEBI" id="CHEBI:85448"/>
        <dbReference type="EC" id="2.1.1.63"/>
    </reaction>
</comment>
<dbReference type="Gene3D" id="1.10.10.10">
    <property type="entry name" value="Winged helix-like DNA-binding domain superfamily/Winged helix DNA-binding domain"/>
    <property type="match status" value="1"/>
</dbReference>
<proteinExistence type="inferred from homology"/>
<dbReference type="Pfam" id="PF01035">
    <property type="entry name" value="DNA_binding_1"/>
    <property type="match status" value="1"/>
</dbReference>
<dbReference type="CDD" id="cd06445">
    <property type="entry name" value="ATase"/>
    <property type="match status" value="1"/>
</dbReference>
<sequence>MKTSYYLHSIGILKLTYSKEKIYKIEKVDRFGKYDEKSLFSDSINQEIKEYLNSKRENFSFYNNIEPKGTKFQMTVWNELKNIPYGDTKTYKEIAKSIGKPKAIRAVASAIGKNPIMIIIPCHRVIGSDGKLHGYAYGLDLKKKLLAIEKAPTKIN</sequence>
<dbReference type="InterPro" id="IPR036388">
    <property type="entry name" value="WH-like_DNA-bd_sf"/>
</dbReference>
<evidence type="ECO:0000256" key="7">
    <source>
        <dbReference type="ARBA" id="ARBA00023204"/>
    </source>
</evidence>
<dbReference type="AlphaFoldDB" id="A0A3E2TG74"/>
<organism evidence="10 11">
    <name type="scientific">Anaerococcus nagyae</name>
    <dbReference type="NCBI Taxonomy" id="1755241"/>
    <lineage>
        <taxon>Bacteria</taxon>
        <taxon>Bacillati</taxon>
        <taxon>Bacillota</taxon>
        <taxon>Tissierellia</taxon>
        <taxon>Tissierellales</taxon>
        <taxon>Peptoniphilaceae</taxon>
        <taxon>Anaerococcus</taxon>
    </lineage>
</organism>